<name>A0A7J3ZJS8_9CREN</name>
<dbReference type="AlphaFoldDB" id="A0A7J3ZJS8"/>
<protein>
    <recommendedName>
        <fullName evidence="2">THUMP domain-containing protein</fullName>
    </recommendedName>
</protein>
<sequence length="179" mass="20698">MAREPFNLIVTHYPGYDNYSVARHQLTEALERYEIVDTSQSIMLLLVDNPYRAVEVLKERIPRDTPILRIIPVDAVVDVYVERIGPVARDVLYRKSSSSTETFMLRVDGRLYRRSDGDVVRLHTSEAIEYIASFIDRPVNLKNPNWIIYVKVVKLYRTTELASITVARPDQIVSFARGR</sequence>
<comment type="caution">
    <text evidence="1">The sequence shown here is derived from an EMBL/GenBank/DDBJ whole genome shotgun (WGS) entry which is preliminary data.</text>
</comment>
<organism evidence="1">
    <name type="scientific">Fervidicoccus fontis</name>
    <dbReference type="NCBI Taxonomy" id="683846"/>
    <lineage>
        <taxon>Archaea</taxon>
        <taxon>Thermoproteota</taxon>
        <taxon>Thermoprotei</taxon>
        <taxon>Fervidicoccales</taxon>
        <taxon>Fervidicoccaceae</taxon>
        <taxon>Fervidicoccus</taxon>
    </lineage>
</organism>
<gene>
    <name evidence="1" type="ORF">ENM78_02765</name>
</gene>
<accession>A0A7J3ZJS8</accession>
<dbReference type="EMBL" id="DRZC01000033">
    <property type="protein sequence ID" value="HHQ80371.1"/>
    <property type="molecule type" value="Genomic_DNA"/>
</dbReference>
<evidence type="ECO:0000313" key="1">
    <source>
        <dbReference type="EMBL" id="HHQ80371.1"/>
    </source>
</evidence>
<evidence type="ECO:0008006" key="2">
    <source>
        <dbReference type="Google" id="ProtNLM"/>
    </source>
</evidence>
<proteinExistence type="predicted"/>
<reference evidence="1" key="1">
    <citation type="journal article" date="2020" name="mSystems">
        <title>Genome- and Community-Level Interaction Insights into Carbon Utilization and Element Cycling Functions of Hydrothermarchaeota in Hydrothermal Sediment.</title>
        <authorList>
            <person name="Zhou Z."/>
            <person name="Liu Y."/>
            <person name="Xu W."/>
            <person name="Pan J."/>
            <person name="Luo Z.H."/>
            <person name="Li M."/>
        </authorList>
    </citation>
    <scope>NUCLEOTIDE SEQUENCE [LARGE SCALE GENOMIC DNA]</scope>
    <source>
        <strain evidence="1">SpSt-1116</strain>
    </source>
</reference>
<dbReference type="SUPFAM" id="SSF143437">
    <property type="entry name" value="THUMP domain-like"/>
    <property type="match status" value="1"/>
</dbReference>